<evidence type="ECO:0000256" key="3">
    <source>
        <dbReference type="ARBA" id="ARBA00022692"/>
    </source>
</evidence>
<keyword evidence="7" id="KW-1185">Reference proteome</keyword>
<keyword evidence="3" id="KW-0812">Transmembrane</keyword>
<dbReference type="GO" id="GO:0016020">
    <property type="term" value="C:membrane"/>
    <property type="evidence" value="ECO:0007669"/>
    <property type="project" value="UniProtKB-SubCell"/>
</dbReference>
<sequence length="280" mass="32288">MHSYSILLLNIASVDFLASFCSLMCIAKVQNFEERIILIYIGPCAQINAQWCHFLLGDYIMTFLLISNVHFVSYSLILLILSFAYRLWIITTSAHRVQSRRWNAILLIILAYILFNAILMFLGGSYEVHGFSNYLPFSAIYSFGSSTENFMESYSAFTLFFTNSTGFLLVFFIRRRLFERINRLTAASDRYNHQQIYRSLTAQMLLPLANVIASFLWFLDFAEIMHSNVAQRSIFMLCSLFALASPLINMFYIPPYRKYLKSIFVQATIGPVATSFIYSG</sequence>
<proteinExistence type="inferred from homology"/>
<dbReference type="Pfam" id="PF10317">
    <property type="entry name" value="7TM_GPCR_Srd"/>
    <property type="match status" value="1"/>
</dbReference>
<protein>
    <submittedName>
        <fullName evidence="6">G protein-coupled receptor</fullName>
    </submittedName>
</protein>
<reference evidence="6" key="2">
    <citation type="submission" date="2022-06" db="UniProtKB">
        <authorList>
            <consortium name="EnsemblMetazoa"/>
        </authorList>
    </citation>
    <scope>IDENTIFICATION</scope>
    <source>
        <strain evidence="6">PS312</strain>
    </source>
</reference>
<evidence type="ECO:0000256" key="5">
    <source>
        <dbReference type="ARBA" id="ARBA00023136"/>
    </source>
</evidence>
<dbReference type="Proteomes" id="UP000005239">
    <property type="component" value="Unassembled WGS sequence"/>
</dbReference>
<dbReference type="PANTHER" id="PTHR22945">
    <property type="entry name" value="SERPENTINE RECEPTOR, CLASS D DELTA"/>
    <property type="match status" value="1"/>
</dbReference>
<evidence type="ECO:0000313" key="7">
    <source>
        <dbReference type="Proteomes" id="UP000005239"/>
    </source>
</evidence>
<dbReference type="PANTHER" id="PTHR22945:SF40">
    <property type="entry name" value="SERPENTINE RECEPTOR, CLASS D (DELTA)-RELATED"/>
    <property type="match status" value="1"/>
</dbReference>
<accession>A0A2A6D2G5</accession>
<reference evidence="7" key="1">
    <citation type="journal article" date="2008" name="Nat. Genet.">
        <title>The Pristionchus pacificus genome provides a unique perspective on nematode lifestyle and parasitism.</title>
        <authorList>
            <person name="Dieterich C."/>
            <person name="Clifton S.W."/>
            <person name="Schuster L.N."/>
            <person name="Chinwalla A."/>
            <person name="Delehaunty K."/>
            <person name="Dinkelacker I."/>
            <person name="Fulton L."/>
            <person name="Fulton R."/>
            <person name="Godfrey J."/>
            <person name="Minx P."/>
            <person name="Mitreva M."/>
            <person name="Roeseler W."/>
            <person name="Tian H."/>
            <person name="Witte H."/>
            <person name="Yang S.P."/>
            <person name="Wilson R.K."/>
            <person name="Sommer R.J."/>
        </authorList>
    </citation>
    <scope>NUCLEOTIDE SEQUENCE [LARGE SCALE GENOMIC DNA]</scope>
    <source>
        <strain evidence="7">PS312</strain>
    </source>
</reference>
<comment type="similarity">
    <text evidence="2">Belongs to the nematode receptor-like protein srd family.</text>
</comment>
<organism evidence="6 7">
    <name type="scientific">Pristionchus pacificus</name>
    <name type="common">Parasitic nematode worm</name>
    <dbReference type="NCBI Taxonomy" id="54126"/>
    <lineage>
        <taxon>Eukaryota</taxon>
        <taxon>Metazoa</taxon>
        <taxon>Ecdysozoa</taxon>
        <taxon>Nematoda</taxon>
        <taxon>Chromadorea</taxon>
        <taxon>Rhabditida</taxon>
        <taxon>Rhabditina</taxon>
        <taxon>Diplogasteromorpha</taxon>
        <taxon>Diplogasteroidea</taxon>
        <taxon>Neodiplogasteridae</taxon>
        <taxon>Pristionchus</taxon>
    </lineage>
</organism>
<dbReference type="AlphaFoldDB" id="A0A2A6D2G5"/>
<evidence type="ECO:0000256" key="4">
    <source>
        <dbReference type="ARBA" id="ARBA00022989"/>
    </source>
</evidence>
<evidence type="ECO:0000313" key="6">
    <source>
        <dbReference type="EnsemblMetazoa" id="PPA42407.1"/>
    </source>
</evidence>
<keyword evidence="4" id="KW-1133">Transmembrane helix</keyword>
<keyword evidence="5" id="KW-0472">Membrane</keyword>
<name>A0A2A6D2G5_PRIPA</name>
<dbReference type="InterPro" id="IPR019421">
    <property type="entry name" value="7TM_GPCR_serpentine_rcpt_Srd"/>
</dbReference>
<accession>A0A8R1UZ42</accession>
<dbReference type="EnsemblMetazoa" id="PPA42407.1">
    <property type="protein sequence ID" value="PPA42407.1"/>
    <property type="gene ID" value="WBGene00280776"/>
</dbReference>
<gene>
    <name evidence="6" type="primary">WBGene00280776</name>
</gene>
<evidence type="ECO:0000256" key="2">
    <source>
        <dbReference type="ARBA" id="ARBA00009166"/>
    </source>
</evidence>
<dbReference type="InterPro" id="IPR050920">
    <property type="entry name" value="Nematode_rcpt-like_delta"/>
</dbReference>
<dbReference type="OrthoDB" id="5803780at2759"/>
<evidence type="ECO:0000256" key="1">
    <source>
        <dbReference type="ARBA" id="ARBA00004141"/>
    </source>
</evidence>
<dbReference type="SUPFAM" id="SSF81321">
    <property type="entry name" value="Family A G protein-coupled receptor-like"/>
    <property type="match status" value="1"/>
</dbReference>
<comment type="subcellular location">
    <subcellularLocation>
        <location evidence="1">Membrane</location>
        <topology evidence="1">Multi-pass membrane protein</topology>
    </subcellularLocation>
</comment>